<dbReference type="Gene3D" id="3.30.710.10">
    <property type="entry name" value="Potassium Channel Kv1.1, Chain A"/>
    <property type="match status" value="1"/>
</dbReference>
<keyword evidence="1" id="KW-0880">Kelch repeat</keyword>
<dbReference type="Pfam" id="PF00651">
    <property type="entry name" value="BTB"/>
    <property type="match status" value="1"/>
</dbReference>
<dbReference type="PANTHER" id="PTHR45632">
    <property type="entry name" value="LD33804P"/>
    <property type="match status" value="1"/>
</dbReference>
<dbReference type="SUPFAM" id="SSF54695">
    <property type="entry name" value="POZ domain"/>
    <property type="match status" value="1"/>
</dbReference>
<dbReference type="SUPFAM" id="SSF117281">
    <property type="entry name" value="Kelch motif"/>
    <property type="match status" value="2"/>
</dbReference>
<evidence type="ECO:0000256" key="1">
    <source>
        <dbReference type="ARBA" id="ARBA00022441"/>
    </source>
</evidence>
<proteinExistence type="predicted"/>
<dbReference type="FunFam" id="1.25.40.420:FF:000001">
    <property type="entry name" value="Kelch-like family member 12"/>
    <property type="match status" value="1"/>
</dbReference>
<dbReference type="AlphaFoldDB" id="A0A6P7ZDK8"/>
<dbReference type="InterPro" id="IPR000210">
    <property type="entry name" value="BTB/POZ_dom"/>
</dbReference>
<dbReference type="InterPro" id="IPR006652">
    <property type="entry name" value="Kelch_1"/>
</dbReference>
<dbReference type="Pfam" id="PF07707">
    <property type="entry name" value="BACK"/>
    <property type="match status" value="1"/>
</dbReference>
<evidence type="ECO:0000256" key="2">
    <source>
        <dbReference type="ARBA" id="ARBA00022737"/>
    </source>
</evidence>
<dbReference type="Gene3D" id="1.25.40.420">
    <property type="match status" value="1"/>
</dbReference>
<dbReference type="SMART" id="SM00225">
    <property type="entry name" value="BTB"/>
    <property type="match status" value="1"/>
</dbReference>
<dbReference type="SMART" id="SM00875">
    <property type="entry name" value="BACK"/>
    <property type="match status" value="1"/>
</dbReference>
<dbReference type="Proteomes" id="UP000515156">
    <property type="component" value="Chromosome 11"/>
</dbReference>
<dbReference type="KEGG" id="muo:115480999"/>
<dbReference type="PIRSF" id="PIRSF037037">
    <property type="entry name" value="Kelch-like_protein_gigaxonin"/>
    <property type="match status" value="1"/>
</dbReference>
<name>A0A6P7ZDK8_9AMPH</name>
<reference evidence="4" key="1">
    <citation type="submission" date="2024-06" db="UniProtKB">
        <authorList>
            <consortium name="RefSeq"/>
        </authorList>
    </citation>
    <scope>NUCLEOTIDE SEQUENCE [LARGE SCALE GENOMIC DNA]</scope>
</reference>
<feature type="domain" description="BTB" evidence="3">
    <location>
        <begin position="38"/>
        <end position="105"/>
    </location>
</feature>
<dbReference type="SMART" id="SM00612">
    <property type="entry name" value="Kelch"/>
    <property type="match status" value="4"/>
</dbReference>
<dbReference type="GeneID" id="115480999"/>
<dbReference type="PROSITE" id="PS50097">
    <property type="entry name" value="BTB"/>
    <property type="match status" value="1"/>
</dbReference>
<evidence type="ECO:0000313" key="4">
    <source>
        <dbReference type="Proteomes" id="UP000515156"/>
    </source>
</evidence>
<evidence type="ECO:0000313" key="6">
    <source>
        <dbReference type="RefSeq" id="XP_030075843.1"/>
    </source>
</evidence>
<evidence type="ECO:0000259" key="3">
    <source>
        <dbReference type="PROSITE" id="PS50097"/>
    </source>
</evidence>
<sequence>MDRKLGWDGVEMAGDTTQTVGDCVVHGLKEMYRAQVLCDASIIAEGRCFPCHRVVVAAVSPYFQAMFSSPLKESLDGVVQLQDVSPSVIQNVLTYIYTGQVVLTLDTAEQLFSTASRLQIIPLLDHCCRFLMNILSLKNCLGIYTLAFAHNKQDLLQAALPYISHNLSQLSEEEAFHHLDLQTLISIIASDSLIVSSELAVYRAAHCWWNCQPEDRRPCFRELMQYIRIPLLTSRELSEVKEDMSDATDDEIAMLHTSKEERSQRSLPPLRQGMYCEKIACVDLQVREDPNLRDQDFYVDCYDPLSGEWERLAALKSLMCPGCLAIGNMLYIAGGTHQDDSISDTLHEYNSVTNKWLQLASMSVPRSMHGFLTCKQKLFAIGGWNGSSLLAIAECFDLKQREWTPISRLPLALQLFSSAVLKSKLYLIGGETLEDGHHQNHQGLLIYDTESDTWAQLPLGIVSISAGAVATDNGIYVIGGYCLGKPRPRSQNPFVTPELCATARCFFIKEDGGIGKDSVIPPLPEKIAAAGVVRWKRRVYVFGGENGFRFYKAIYYWEPGDNSWTKCRAKLPISYGGVSQFGCTTLNVPNPHIRSLI</sequence>
<keyword evidence="2" id="KW-0677">Repeat</keyword>
<dbReference type="RefSeq" id="XP_030075843.1">
    <property type="nucleotide sequence ID" value="XM_030219983.1"/>
</dbReference>
<gene>
    <name evidence="5 6" type="primary">LOC115480999</name>
</gene>
<accession>A0A6P7ZDK8</accession>
<dbReference type="InterPro" id="IPR015915">
    <property type="entry name" value="Kelch-typ_b-propeller"/>
</dbReference>
<evidence type="ECO:0000313" key="5">
    <source>
        <dbReference type="RefSeq" id="XP_030075842.1"/>
    </source>
</evidence>
<dbReference type="OrthoDB" id="6482909at2759"/>
<dbReference type="RefSeq" id="XP_030075842.1">
    <property type="nucleotide sequence ID" value="XM_030219982.1"/>
</dbReference>
<protein>
    <submittedName>
        <fullName evidence="5 6">Kelch-like protein 3 isoform X1</fullName>
    </submittedName>
</protein>
<organism evidence="4 6">
    <name type="scientific">Microcaecilia unicolor</name>
    <dbReference type="NCBI Taxonomy" id="1415580"/>
    <lineage>
        <taxon>Eukaryota</taxon>
        <taxon>Metazoa</taxon>
        <taxon>Chordata</taxon>
        <taxon>Craniata</taxon>
        <taxon>Vertebrata</taxon>
        <taxon>Euteleostomi</taxon>
        <taxon>Amphibia</taxon>
        <taxon>Gymnophiona</taxon>
        <taxon>Siphonopidae</taxon>
        <taxon>Microcaecilia</taxon>
    </lineage>
</organism>
<reference evidence="5 6" key="2">
    <citation type="submission" date="2025-04" db="UniProtKB">
        <authorList>
            <consortium name="RefSeq"/>
        </authorList>
    </citation>
    <scope>IDENTIFICATION</scope>
</reference>
<dbReference type="Gene3D" id="2.120.10.80">
    <property type="entry name" value="Kelch-type beta propeller"/>
    <property type="match status" value="2"/>
</dbReference>
<dbReference type="InterPro" id="IPR017096">
    <property type="entry name" value="BTB-kelch_protein"/>
</dbReference>
<keyword evidence="4" id="KW-1185">Reference proteome</keyword>
<dbReference type="Pfam" id="PF24681">
    <property type="entry name" value="Kelch_KLHDC2_KLHL20_DRC7"/>
    <property type="match status" value="1"/>
</dbReference>
<dbReference type="InterPro" id="IPR011705">
    <property type="entry name" value="BACK"/>
</dbReference>
<dbReference type="PANTHER" id="PTHR45632:SF3">
    <property type="entry name" value="KELCH-LIKE PROTEIN 32"/>
    <property type="match status" value="1"/>
</dbReference>
<dbReference type="InterPro" id="IPR011333">
    <property type="entry name" value="SKP1/BTB/POZ_sf"/>
</dbReference>